<dbReference type="GO" id="GO:0003676">
    <property type="term" value="F:nucleic acid binding"/>
    <property type="evidence" value="ECO:0007669"/>
    <property type="project" value="InterPro"/>
</dbReference>
<dbReference type="InterPro" id="IPR036397">
    <property type="entry name" value="RNaseH_sf"/>
</dbReference>
<dbReference type="SMART" id="SM00479">
    <property type="entry name" value="EXOIII"/>
    <property type="match status" value="1"/>
</dbReference>
<dbReference type="InterPro" id="IPR013520">
    <property type="entry name" value="Ribonucl_H"/>
</dbReference>
<dbReference type="InterPro" id="IPR051274">
    <property type="entry name" value="3-5_Exoribonuclease"/>
</dbReference>
<evidence type="ECO:0000256" key="3">
    <source>
        <dbReference type="ARBA" id="ARBA00022839"/>
    </source>
</evidence>
<evidence type="ECO:0000259" key="4">
    <source>
        <dbReference type="SMART" id="SM00479"/>
    </source>
</evidence>
<dbReference type="GO" id="GO:0000175">
    <property type="term" value="F:3'-5'-RNA exonuclease activity"/>
    <property type="evidence" value="ECO:0007669"/>
    <property type="project" value="InterPro"/>
</dbReference>
<dbReference type="Pfam" id="PF00929">
    <property type="entry name" value="RNase_T"/>
    <property type="match status" value="1"/>
</dbReference>
<evidence type="ECO:0000256" key="1">
    <source>
        <dbReference type="ARBA" id="ARBA00022722"/>
    </source>
</evidence>
<keyword evidence="2" id="KW-0378">Hydrolase</keyword>
<keyword evidence="6" id="KW-1185">Reference proteome</keyword>
<evidence type="ECO:0000313" key="5">
    <source>
        <dbReference type="EMBL" id="CAI8007630.1"/>
    </source>
</evidence>
<dbReference type="Proteomes" id="UP001174909">
    <property type="component" value="Unassembled WGS sequence"/>
</dbReference>
<dbReference type="PANTHER" id="PTHR23044">
    <property type="entry name" value="3'-5' EXONUCLEASE ERI1-RELATED"/>
    <property type="match status" value="1"/>
</dbReference>
<dbReference type="Gene3D" id="3.30.420.10">
    <property type="entry name" value="Ribonuclease H-like superfamily/Ribonuclease H"/>
    <property type="match status" value="1"/>
</dbReference>
<dbReference type="SUPFAM" id="SSF53098">
    <property type="entry name" value="Ribonuclease H-like"/>
    <property type="match status" value="1"/>
</dbReference>
<evidence type="ECO:0000313" key="6">
    <source>
        <dbReference type="Proteomes" id="UP001174909"/>
    </source>
</evidence>
<keyword evidence="3" id="KW-0269">Exonuclease</keyword>
<gene>
    <name evidence="5" type="ORF">GBAR_LOCUS5311</name>
</gene>
<dbReference type="InterPro" id="IPR047201">
    <property type="entry name" value="ERI-1_3'hExo-like"/>
</dbReference>
<sequence>MASKSKPKQSGASARGGKGRRLGYYILPEERVDFFLVLDFEGVNNKYHGGPDIMELIEFPVLKVNSRTFETESEFHSYIQPTIHTRLNPVCTEITGITQEMVDGQPTLPEVLKRLDEWMKGEGLLVGGVRTCFVTCGDWDLKTGLPVQCQYQNLEYPDYLRKWINIKDSFQALTGTKGRSMKTMLRDLQLELDGRHHSGIDDSRNIAKILRTLAQRDPHRLGQGIVTPKTLNKT</sequence>
<dbReference type="InterPro" id="IPR012337">
    <property type="entry name" value="RNaseH-like_sf"/>
</dbReference>
<dbReference type="AlphaFoldDB" id="A0AA35WAI0"/>
<accession>A0AA35WAI0</accession>
<name>A0AA35WAI0_GEOBA</name>
<keyword evidence="1" id="KW-0540">Nuclease</keyword>
<evidence type="ECO:0000256" key="2">
    <source>
        <dbReference type="ARBA" id="ARBA00022801"/>
    </source>
</evidence>
<protein>
    <submittedName>
        <fullName evidence="5">ERI1 exoribonuclease 3</fullName>
    </submittedName>
</protein>
<dbReference type="CDD" id="cd06133">
    <property type="entry name" value="ERI-1_3'hExo_like"/>
    <property type="match status" value="1"/>
</dbReference>
<dbReference type="EMBL" id="CASHTH010000795">
    <property type="protein sequence ID" value="CAI8007630.1"/>
    <property type="molecule type" value="Genomic_DNA"/>
</dbReference>
<proteinExistence type="predicted"/>
<dbReference type="PANTHER" id="PTHR23044:SF61">
    <property type="entry name" value="3'-5' EXORIBONUCLEASE 1-RELATED"/>
    <property type="match status" value="1"/>
</dbReference>
<reference evidence="5" key="1">
    <citation type="submission" date="2023-03" db="EMBL/GenBank/DDBJ databases">
        <authorList>
            <person name="Steffen K."/>
            <person name="Cardenas P."/>
        </authorList>
    </citation>
    <scope>NUCLEOTIDE SEQUENCE</scope>
</reference>
<comment type="caution">
    <text evidence="5">The sequence shown here is derived from an EMBL/GenBank/DDBJ whole genome shotgun (WGS) entry which is preliminary data.</text>
</comment>
<organism evidence="5 6">
    <name type="scientific">Geodia barretti</name>
    <name type="common">Barrett's horny sponge</name>
    <dbReference type="NCBI Taxonomy" id="519541"/>
    <lineage>
        <taxon>Eukaryota</taxon>
        <taxon>Metazoa</taxon>
        <taxon>Porifera</taxon>
        <taxon>Demospongiae</taxon>
        <taxon>Heteroscleromorpha</taxon>
        <taxon>Tetractinellida</taxon>
        <taxon>Astrophorina</taxon>
        <taxon>Geodiidae</taxon>
        <taxon>Geodia</taxon>
    </lineage>
</organism>
<feature type="domain" description="Exonuclease" evidence="4">
    <location>
        <begin position="34"/>
        <end position="219"/>
    </location>
</feature>